<gene>
    <name evidence="2" type="ORF">Abor_009_003</name>
</gene>
<proteinExistence type="predicted"/>
<dbReference type="EMBL" id="BAMX01000009">
    <property type="protein sequence ID" value="GAN65398.1"/>
    <property type="molecule type" value="Genomic_DNA"/>
</dbReference>
<evidence type="ECO:0000313" key="2">
    <source>
        <dbReference type="EMBL" id="GAN65398.1"/>
    </source>
</evidence>
<dbReference type="STRING" id="1231341.Abor_009_003"/>
<reference evidence="2 3" key="1">
    <citation type="submission" date="2012-11" db="EMBL/GenBank/DDBJ databases">
        <title>Whole genome sequence of Acetobacter orientalis 21F-2.</title>
        <authorList>
            <person name="Azuma Y."/>
            <person name="Higashiura N."/>
            <person name="Hirakawa H."/>
            <person name="Matsushita K."/>
        </authorList>
    </citation>
    <scope>NUCLEOTIDE SEQUENCE [LARGE SCALE GENOMIC DNA]</scope>
    <source>
        <strain evidence="2 3">21F-2</strain>
    </source>
</reference>
<organism evidence="2 3">
    <name type="scientific">Acetobacter orientalis</name>
    <dbReference type="NCBI Taxonomy" id="146474"/>
    <lineage>
        <taxon>Bacteria</taxon>
        <taxon>Pseudomonadati</taxon>
        <taxon>Pseudomonadota</taxon>
        <taxon>Alphaproteobacteria</taxon>
        <taxon>Acetobacterales</taxon>
        <taxon>Acetobacteraceae</taxon>
        <taxon>Acetobacter</taxon>
    </lineage>
</organism>
<dbReference type="AlphaFoldDB" id="A0A0D6NIH1"/>
<protein>
    <submittedName>
        <fullName evidence="2">Uncharacterized protein</fullName>
    </submittedName>
</protein>
<accession>A0A6N3T2M9</accession>
<evidence type="ECO:0000313" key="3">
    <source>
        <dbReference type="Proteomes" id="UP000032670"/>
    </source>
</evidence>
<feature type="compositionally biased region" description="Low complexity" evidence="1">
    <location>
        <begin position="40"/>
        <end position="52"/>
    </location>
</feature>
<sequence length="83" mass="8267">MSRMVLVIVAVVCIAFVGGIASLGLSGHAPVPQPVHRDIPLQAPQQAVQAPTTPVPPPPPAPLVTPLSPAPQGAPVTPAPAAH</sequence>
<dbReference type="RefSeq" id="WP_048840461.1">
    <property type="nucleotide sequence ID" value="NZ_BAMX01000009.1"/>
</dbReference>
<feature type="compositionally biased region" description="Pro residues" evidence="1">
    <location>
        <begin position="53"/>
        <end position="63"/>
    </location>
</feature>
<accession>A0A0D6NIH1</accession>
<comment type="caution">
    <text evidence="2">The sequence shown here is derived from an EMBL/GenBank/DDBJ whole genome shotgun (WGS) entry which is preliminary data.</text>
</comment>
<evidence type="ECO:0000256" key="1">
    <source>
        <dbReference type="SAM" id="MobiDB-lite"/>
    </source>
</evidence>
<keyword evidence="3" id="KW-1185">Reference proteome</keyword>
<name>A0A0D6NIH1_9PROT</name>
<dbReference type="Proteomes" id="UP000032670">
    <property type="component" value="Unassembled WGS sequence"/>
</dbReference>
<dbReference type="GeneID" id="76203546"/>
<feature type="region of interest" description="Disordered" evidence="1">
    <location>
        <begin position="31"/>
        <end position="83"/>
    </location>
</feature>